<dbReference type="EMBL" id="JADJMS010000006">
    <property type="protein sequence ID" value="MBK7414204.1"/>
    <property type="molecule type" value="Genomic_DNA"/>
</dbReference>
<dbReference type="InterPro" id="IPR024370">
    <property type="entry name" value="PBP_domain"/>
</dbReference>
<evidence type="ECO:0000256" key="1">
    <source>
        <dbReference type="SAM" id="SignalP"/>
    </source>
</evidence>
<dbReference type="PANTHER" id="PTHR37945:SF1">
    <property type="entry name" value="EXTRACELLULAR TUNGSTATE BINDING PROTEIN"/>
    <property type="match status" value="1"/>
</dbReference>
<feature type="chain" id="PRO_5037257464" evidence="1">
    <location>
        <begin position="20"/>
        <end position="280"/>
    </location>
</feature>
<dbReference type="SUPFAM" id="SSF53850">
    <property type="entry name" value="Periplasmic binding protein-like II"/>
    <property type="match status" value="1"/>
</dbReference>
<dbReference type="PANTHER" id="PTHR37945">
    <property type="entry name" value="EXTRACELLULAR TUNGSTATE BINDING PROTEIN"/>
    <property type="match status" value="1"/>
</dbReference>
<dbReference type="Gene3D" id="3.40.190.10">
    <property type="entry name" value="Periplasmic binding protein-like II"/>
    <property type="match status" value="2"/>
</dbReference>
<evidence type="ECO:0000259" key="2">
    <source>
        <dbReference type="Pfam" id="PF12849"/>
    </source>
</evidence>
<dbReference type="InterPro" id="IPR052738">
    <property type="entry name" value="ABC-Tungstate_binding"/>
</dbReference>
<gene>
    <name evidence="3" type="ORF">IPJ38_02840</name>
</gene>
<keyword evidence="1" id="KW-0732">Signal</keyword>
<organism evidence="3 4">
    <name type="scientific">Candidatus Dechloromonas phosphorivorans</name>
    <dbReference type="NCBI Taxonomy" id="2899244"/>
    <lineage>
        <taxon>Bacteria</taxon>
        <taxon>Pseudomonadati</taxon>
        <taxon>Pseudomonadota</taxon>
        <taxon>Betaproteobacteria</taxon>
        <taxon>Rhodocyclales</taxon>
        <taxon>Azonexaceae</taxon>
        <taxon>Dechloromonas</taxon>
    </lineage>
</organism>
<evidence type="ECO:0000313" key="4">
    <source>
        <dbReference type="Proteomes" id="UP000739411"/>
    </source>
</evidence>
<sequence>MKQFILAVSLVCISLFAQAAELEQTIYGSGANRFALATGSPGELGLLKVLAEKFADTNNAQMVWVKAGTGQSLNLLRDRKVDMVMVHAPAQVDKAITDGWAKKKTLIGSNEFYIVGPKSDPAKIAAAASADDAYRRIAAAQSAFVSRGDNSGTHQKEMQIWKRSGIEPSGSWYIVTKDFMTASLKRANSEGAYFMSDSSTWIMEKNVAPDLMIHFRGDRFLVNTYHAIVAPPGATLGRDTAEKFIDFVASPVGQGIIAQYGRSNFGEGLYNDAAYAKQFD</sequence>
<accession>A0A935JX93</accession>
<dbReference type="AlphaFoldDB" id="A0A935JX93"/>
<dbReference type="Pfam" id="PF12849">
    <property type="entry name" value="PBP_like_2"/>
    <property type="match status" value="1"/>
</dbReference>
<name>A0A935JX93_9RHOO</name>
<feature type="signal peptide" evidence="1">
    <location>
        <begin position="1"/>
        <end position="19"/>
    </location>
</feature>
<reference evidence="3 4" key="1">
    <citation type="submission" date="2020-10" db="EMBL/GenBank/DDBJ databases">
        <title>Connecting structure to function with the recovery of over 1000 high-quality activated sludge metagenome-assembled genomes encoding full-length rRNA genes using long-read sequencing.</title>
        <authorList>
            <person name="Singleton C.M."/>
            <person name="Petriglieri F."/>
            <person name="Kristensen J.M."/>
            <person name="Kirkegaard R.H."/>
            <person name="Michaelsen T.Y."/>
            <person name="Andersen M.H."/>
            <person name="Karst S.M."/>
            <person name="Dueholm M.S."/>
            <person name="Nielsen P.H."/>
            <person name="Albertsen M."/>
        </authorList>
    </citation>
    <scope>NUCLEOTIDE SEQUENCE [LARGE SCALE GENOMIC DNA]</scope>
    <source>
        <strain evidence="3">EsbW_18-Q3-R4-48_BATAC.463</strain>
    </source>
</reference>
<protein>
    <submittedName>
        <fullName evidence="3">Substrate-binding domain-containing protein</fullName>
    </submittedName>
</protein>
<comment type="caution">
    <text evidence="3">The sequence shown here is derived from an EMBL/GenBank/DDBJ whole genome shotgun (WGS) entry which is preliminary data.</text>
</comment>
<evidence type="ECO:0000313" key="3">
    <source>
        <dbReference type="EMBL" id="MBK7414204.1"/>
    </source>
</evidence>
<feature type="domain" description="PBP" evidence="2">
    <location>
        <begin position="28"/>
        <end position="251"/>
    </location>
</feature>
<proteinExistence type="predicted"/>
<dbReference type="Proteomes" id="UP000739411">
    <property type="component" value="Unassembled WGS sequence"/>
</dbReference>